<accession>A0A926EPL0</accession>
<protein>
    <submittedName>
        <fullName evidence="6">Sugar ABC transporter ATP-binding protein</fullName>
    </submittedName>
</protein>
<dbReference type="InterPro" id="IPR027417">
    <property type="entry name" value="P-loop_NTPase"/>
</dbReference>
<dbReference type="Pfam" id="PF00005">
    <property type="entry name" value="ABC_tran"/>
    <property type="match status" value="1"/>
</dbReference>
<keyword evidence="3" id="KW-0547">Nucleotide-binding</keyword>
<dbReference type="Proteomes" id="UP000623678">
    <property type="component" value="Unassembled WGS sequence"/>
</dbReference>
<keyword evidence="2" id="KW-0677">Repeat</keyword>
<gene>
    <name evidence="6" type="ORF">H8705_07500</name>
</gene>
<dbReference type="GO" id="GO:0016887">
    <property type="term" value="F:ATP hydrolysis activity"/>
    <property type="evidence" value="ECO:0007669"/>
    <property type="project" value="InterPro"/>
</dbReference>
<dbReference type="PANTHER" id="PTHR43790">
    <property type="entry name" value="CARBOHYDRATE TRANSPORT ATP-BINDING PROTEIN MG119-RELATED"/>
    <property type="match status" value="1"/>
</dbReference>
<dbReference type="InterPro" id="IPR003439">
    <property type="entry name" value="ABC_transporter-like_ATP-bd"/>
</dbReference>
<organism evidence="6 7">
    <name type="scientific">Youxingia wuxianensis</name>
    <dbReference type="NCBI Taxonomy" id="2763678"/>
    <lineage>
        <taxon>Bacteria</taxon>
        <taxon>Bacillati</taxon>
        <taxon>Bacillota</taxon>
        <taxon>Clostridia</taxon>
        <taxon>Eubacteriales</taxon>
        <taxon>Oscillospiraceae</taxon>
        <taxon>Youxingia</taxon>
    </lineage>
</organism>
<evidence type="ECO:0000259" key="5">
    <source>
        <dbReference type="PROSITE" id="PS50893"/>
    </source>
</evidence>
<keyword evidence="7" id="KW-1185">Reference proteome</keyword>
<dbReference type="SMART" id="SM00382">
    <property type="entry name" value="AAA"/>
    <property type="match status" value="1"/>
</dbReference>
<evidence type="ECO:0000256" key="3">
    <source>
        <dbReference type="ARBA" id="ARBA00022741"/>
    </source>
</evidence>
<evidence type="ECO:0000256" key="4">
    <source>
        <dbReference type="ARBA" id="ARBA00022840"/>
    </source>
</evidence>
<evidence type="ECO:0000313" key="7">
    <source>
        <dbReference type="Proteomes" id="UP000623678"/>
    </source>
</evidence>
<dbReference type="AlphaFoldDB" id="A0A926EPL0"/>
<dbReference type="InterPro" id="IPR050107">
    <property type="entry name" value="ABC_carbohydrate_import_ATPase"/>
</dbReference>
<dbReference type="Gene3D" id="3.40.50.300">
    <property type="entry name" value="P-loop containing nucleotide triphosphate hydrolases"/>
    <property type="match status" value="2"/>
</dbReference>
<evidence type="ECO:0000256" key="2">
    <source>
        <dbReference type="ARBA" id="ARBA00022737"/>
    </source>
</evidence>
<name>A0A926EPL0_9FIRM</name>
<comment type="caution">
    <text evidence="6">The sequence shown here is derived from an EMBL/GenBank/DDBJ whole genome shotgun (WGS) entry which is preliminary data.</text>
</comment>
<feature type="domain" description="ABC transporter" evidence="5">
    <location>
        <begin position="6"/>
        <end position="242"/>
    </location>
</feature>
<dbReference type="PANTHER" id="PTHR43790:SF9">
    <property type="entry name" value="GALACTOFURANOSE TRANSPORTER ATP-BINDING PROTEIN YTFR"/>
    <property type="match status" value="1"/>
</dbReference>
<dbReference type="RefSeq" id="WP_262395206.1">
    <property type="nucleotide sequence ID" value="NZ_JACRTD010000004.1"/>
</dbReference>
<reference evidence="6" key="1">
    <citation type="submission" date="2020-08" db="EMBL/GenBank/DDBJ databases">
        <title>Genome public.</title>
        <authorList>
            <person name="Liu C."/>
            <person name="Sun Q."/>
        </authorList>
    </citation>
    <scope>NUCLEOTIDE SEQUENCE</scope>
    <source>
        <strain evidence="6">NSJ-64</strain>
    </source>
</reference>
<sequence length="484" mass="54331">MKQEILRCKGLTKIKHGGLVLNNLDFSLYEGEFLGLVGLNGSGRTTLAHALCGLDEVSQGQVYVQGKPVSIHSVEDAHRYGIYCIQGKTNIFPACTVAENLCIVPTEKQQGWFIRPKFTNFITKSLMGELGVDLSPSAKGKDLSLAQCHIVELTRAVADKAKVVILDDIMMNYTDREYWNLALFLEKMKEKGISLIIIESKLERITRLADRIVVLKNGREEGIFFQEDFHSGRIEKILIGEEFTAGQVRPIAQSNQVLLGVNSVYTSELADISFYVKKGEAVGFLDEDGECASVVRLLRGLAPVWSGEITLDGTPLRLPMDSRSMIEHGIGYIGYYKNSLFRNLSLGNNLTIAALSRFQKKGGLLNVALEKFAVKNFVETMRIDPALIHQDIHYADNWTQLNVALYKWIVARMNIVVMENPFSGIDMLMHNSIYDFISAAKRRNMGIIYTSYNPNEIRKVCDRVYVMKNNRITGELIEKQPSAC</sequence>
<dbReference type="EMBL" id="JACRTD010000004">
    <property type="protein sequence ID" value="MBC8585426.1"/>
    <property type="molecule type" value="Genomic_DNA"/>
</dbReference>
<evidence type="ECO:0000313" key="6">
    <source>
        <dbReference type="EMBL" id="MBC8585426.1"/>
    </source>
</evidence>
<dbReference type="GO" id="GO:0005524">
    <property type="term" value="F:ATP binding"/>
    <property type="evidence" value="ECO:0007669"/>
    <property type="project" value="UniProtKB-KW"/>
</dbReference>
<keyword evidence="4 6" id="KW-0067">ATP-binding</keyword>
<proteinExistence type="predicted"/>
<dbReference type="InterPro" id="IPR003593">
    <property type="entry name" value="AAA+_ATPase"/>
</dbReference>
<keyword evidence="1" id="KW-0813">Transport</keyword>
<dbReference type="PROSITE" id="PS50893">
    <property type="entry name" value="ABC_TRANSPORTER_2"/>
    <property type="match status" value="1"/>
</dbReference>
<dbReference type="SUPFAM" id="SSF52540">
    <property type="entry name" value="P-loop containing nucleoside triphosphate hydrolases"/>
    <property type="match status" value="2"/>
</dbReference>
<evidence type="ECO:0000256" key="1">
    <source>
        <dbReference type="ARBA" id="ARBA00022448"/>
    </source>
</evidence>